<sequence length="51" mass="5541">SSVPRPREREGLPQSIWEVHHQQSSGLPAAGPLRTGELRPPLTGLTGVWDS</sequence>
<reference evidence="2 3" key="1">
    <citation type="submission" date="2020-04" db="EMBL/GenBank/DDBJ databases">
        <title>Perkinsus olseni comparative genomics.</title>
        <authorList>
            <person name="Bogema D.R."/>
        </authorList>
    </citation>
    <scope>NUCLEOTIDE SEQUENCE [LARGE SCALE GENOMIC DNA]</scope>
    <source>
        <strain evidence="2">ATCC PRA-205</strain>
    </source>
</reference>
<evidence type="ECO:0000313" key="2">
    <source>
        <dbReference type="EMBL" id="KAF4753286.1"/>
    </source>
</evidence>
<comment type="caution">
    <text evidence="2">The sequence shown here is derived from an EMBL/GenBank/DDBJ whole genome shotgun (WGS) entry which is preliminary data.</text>
</comment>
<name>A0A7J6U950_PEROL</name>
<evidence type="ECO:0000313" key="3">
    <source>
        <dbReference type="Proteomes" id="UP000574390"/>
    </source>
</evidence>
<feature type="compositionally biased region" description="Basic and acidic residues" evidence="1">
    <location>
        <begin position="1"/>
        <end position="11"/>
    </location>
</feature>
<dbReference type="EMBL" id="JABANM010002018">
    <property type="protein sequence ID" value="KAF4753286.1"/>
    <property type="molecule type" value="Genomic_DNA"/>
</dbReference>
<protein>
    <submittedName>
        <fullName evidence="2">Uncharacterized protein</fullName>
    </submittedName>
</protein>
<proteinExistence type="predicted"/>
<feature type="non-terminal residue" evidence="2">
    <location>
        <position position="1"/>
    </location>
</feature>
<organism evidence="2 3">
    <name type="scientific">Perkinsus olseni</name>
    <name type="common">Perkinsus atlanticus</name>
    <dbReference type="NCBI Taxonomy" id="32597"/>
    <lineage>
        <taxon>Eukaryota</taxon>
        <taxon>Sar</taxon>
        <taxon>Alveolata</taxon>
        <taxon>Perkinsozoa</taxon>
        <taxon>Perkinsea</taxon>
        <taxon>Perkinsida</taxon>
        <taxon>Perkinsidae</taxon>
        <taxon>Perkinsus</taxon>
    </lineage>
</organism>
<feature type="non-terminal residue" evidence="2">
    <location>
        <position position="51"/>
    </location>
</feature>
<accession>A0A7J6U950</accession>
<evidence type="ECO:0000256" key="1">
    <source>
        <dbReference type="SAM" id="MobiDB-lite"/>
    </source>
</evidence>
<feature type="region of interest" description="Disordered" evidence="1">
    <location>
        <begin position="1"/>
        <end position="51"/>
    </location>
</feature>
<dbReference type="AlphaFoldDB" id="A0A7J6U950"/>
<dbReference type="Proteomes" id="UP000574390">
    <property type="component" value="Unassembled WGS sequence"/>
</dbReference>
<gene>
    <name evidence="2" type="ORF">FOZ62_017213</name>
</gene>